<accession>A0AAN6WCD7</accession>
<proteinExistence type="predicted"/>
<protein>
    <submittedName>
        <fullName evidence="1">Uncharacterized protein</fullName>
    </submittedName>
</protein>
<reference evidence="1" key="1">
    <citation type="journal article" date="2023" name="Mol. Phylogenet. Evol.">
        <title>Genome-scale phylogeny and comparative genomics of the fungal order Sordariales.</title>
        <authorList>
            <person name="Hensen N."/>
            <person name="Bonometti L."/>
            <person name="Westerberg I."/>
            <person name="Brannstrom I.O."/>
            <person name="Guillou S."/>
            <person name="Cros-Aarteil S."/>
            <person name="Calhoun S."/>
            <person name="Haridas S."/>
            <person name="Kuo A."/>
            <person name="Mondo S."/>
            <person name="Pangilinan J."/>
            <person name="Riley R."/>
            <person name="LaButti K."/>
            <person name="Andreopoulos B."/>
            <person name="Lipzen A."/>
            <person name="Chen C."/>
            <person name="Yan M."/>
            <person name="Daum C."/>
            <person name="Ng V."/>
            <person name="Clum A."/>
            <person name="Steindorff A."/>
            <person name="Ohm R.A."/>
            <person name="Martin F."/>
            <person name="Silar P."/>
            <person name="Natvig D.O."/>
            <person name="Lalanne C."/>
            <person name="Gautier V."/>
            <person name="Ament-Velasquez S.L."/>
            <person name="Kruys A."/>
            <person name="Hutchinson M.I."/>
            <person name="Powell A.J."/>
            <person name="Barry K."/>
            <person name="Miller A.N."/>
            <person name="Grigoriev I.V."/>
            <person name="Debuchy R."/>
            <person name="Gladieux P."/>
            <person name="Hiltunen Thoren M."/>
            <person name="Johannesson H."/>
        </authorList>
    </citation>
    <scope>NUCLEOTIDE SEQUENCE</scope>
    <source>
        <strain evidence="1">CBS 892.96</strain>
    </source>
</reference>
<gene>
    <name evidence="1" type="ORF">QBC36DRAFT_182496</name>
</gene>
<evidence type="ECO:0000313" key="1">
    <source>
        <dbReference type="EMBL" id="KAK4178501.1"/>
    </source>
</evidence>
<comment type="caution">
    <text evidence="1">The sequence shown here is derived from an EMBL/GenBank/DDBJ whole genome shotgun (WGS) entry which is preliminary data.</text>
</comment>
<name>A0AAN6WCD7_9PEZI</name>
<reference evidence="1" key="2">
    <citation type="submission" date="2023-05" db="EMBL/GenBank/DDBJ databases">
        <authorList>
            <consortium name="Lawrence Berkeley National Laboratory"/>
            <person name="Steindorff A."/>
            <person name="Hensen N."/>
            <person name="Bonometti L."/>
            <person name="Westerberg I."/>
            <person name="Brannstrom I.O."/>
            <person name="Guillou S."/>
            <person name="Cros-Aarteil S."/>
            <person name="Calhoun S."/>
            <person name="Haridas S."/>
            <person name="Kuo A."/>
            <person name="Mondo S."/>
            <person name="Pangilinan J."/>
            <person name="Riley R."/>
            <person name="Labutti K."/>
            <person name="Andreopoulos B."/>
            <person name="Lipzen A."/>
            <person name="Chen C."/>
            <person name="Yanf M."/>
            <person name="Daum C."/>
            <person name="Ng V."/>
            <person name="Clum A."/>
            <person name="Ohm R."/>
            <person name="Martin F."/>
            <person name="Silar P."/>
            <person name="Natvig D."/>
            <person name="Lalanne C."/>
            <person name="Gautier V."/>
            <person name="Ament-Velasquez S.L."/>
            <person name="Kruys A."/>
            <person name="Hutchinson M.I."/>
            <person name="Powell A.J."/>
            <person name="Barry K."/>
            <person name="Miller A.N."/>
            <person name="Grigoriev I.V."/>
            <person name="Debuchy R."/>
            <person name="Gladieux P."/>
            <person name="Thoren M.H."/>
            <person name="Johannesson H."/>
        </authorList>
    </citation>
    <scope>NUCLEOTIDE SEQUENCE</scope>
    <source>
        <strain evidence="1">CBS 892.96</strain>
    </source>
</reference>
<dbReference type="Proteomes" id="UP001302321">
    <property type="component" value="Unassembled WGS sequence"/>
</dbReference>
<keyword evidence="2" id="KW-1185">Reference proteome</keyword>
<dbReference type="EMBL" id="MU866137">
    <property type="protein sequence ID" value="KAK4178501.1"/>
    <property type="molecule type" value="Genomic_DNA"/>
</dbReference>
<organism evidence="1 2">
    <name type="scientific">Triangularia setosa</name>
    <dbReference type="NCBI Taxonomy" id="2587417"/>
    <lineage>
        <taxon>Eukaryota</taxon>
        <taxon>Fungi</taxon>
        <taxon>Dikarya</taxon>
        <taxon>Ascomycota</taxon>
        <taxon>Pezizomycotina</taxon>
        <taxon>Sordariomycetes</taxon>
        <taxon>Sordariomycetidae</taxon>
        <taxon>Sordariales</taxon>
        <taxon>Podosporaceae</taxon>
        <taxon>Triangularia</taxon>
    </lineage>
</organism>
<dbReference type="AlphaFoldDB" id="A0AAN6WCD7"/>
<sequence length="313" mass="36103">MYRVTADHLVPLPEHRLRQLFKLMDPIMTFVHWQALADAIFINTSRTNTPHDVKPFRWKEEIDPEQLPRRIQTMQPSPGSIHFLTILNIKHVEKFNTRDLLLLPELRSLVVLRMEDNGLVTTSHSEFGCYKPAMNLNDTLIRGWSEKEHPFPSLRSFILITMPGSLSVHMLRYASNFPKLQVVYVNSPLTNPRPAIGQPLKEVPAWTTAECHHRPCWDTSLKYQELGLDNPYTTITLEPPAEPGQVNNRALLMSLSVWEFFRNWNNEVQNHDRPGPVTQPKRKAVTEGMNLKARSKRKIGDLLSSFEGISPEF</sequence>
<evidence type="ECO:0000313" key="2">
    <source>
        <dbReference type="Proteomes" id="UP001302321"/>
    </source>
</evidence>